<evidence type="ECO:0000313" key="11">
    <source>
        <dbReference type="EMBL" id="PPE06835.1"/>
    </source>
</evidence>
<dbReference type="OrthoDB" id="9763744at2"/>
<dbReference type="InterPro" id="IPR003439">
    <property type="entry name" value="ABC_transporter-like_ATP-bd"/>
</dbReference>
<dbReference type="SUPFAM" id="SSF90123">
    <property type="entry name" value="ABC transporter transmembrane region"/>
    <property type="match status" value="1"/>
</dbReference>
<dbReference type="GO" id="GO:0005886">
    <property type="term" value="C:plasma membrane"/>
    <property type="evidence" value="ECO:0007669"/>
    <property type="project" value="UniProtKB-SubCell"/>
</dbReference>
<evidence type="ECO:0000256" key="2">
    <source>
        <dbReference type="ARBA" id="ARBA00005417"/>
    </source>
</evidence>
<evidence type="ECO:0000256" key="4">
    <source>
        <dbReference type="ARBA" id="ARBA00022741"/>
    </source>
</evidence>
<dbReference type="Pfam" id="PF00005">
    <property type="entry name" value="ABC_tran"/>
    <property type="match status" value="1"/>
</dbReference>
<evidence type="ECO:0000256" key="3">
    <source>
        <dbReference type="ARBA" id="ARBA00022692"/>
    </source>
</evidence>
<dbReference type="InterPro" id="IPR003593">
    <property type="entry name" value="AAA+_ATPase"/>
</dbReference>
<evidence type="ECO:0000256" key="8">
    <source>
        <dbReference type="SAM" id="Phobius"/>
    </source>
</evidence>
<dbReference type="CDD" id="cd07346">
    <property type="entry name" value="ABC_6TM_exporters"/>
    <property type="match status" value="1"/>
</dbReference>
<dbReference type="GO" id="GO:0015421">
    <property type="term" value="F:ABC-type oligopeptide transporter activity"/>
    <property type="evidence" value="ECO:0007669"/>
    <property type="project" value="TreeGrafter"/>
</dbReference>
<sequence>MSKHYKYNADLENVLSNYNKERMGFFKLLYTVGKTNKKIASLVIITIVAQALLVSIIPILTNIVIQQALFDNQLEQNAGKDYGQVWYVWIIIMTLVVILLSSIVFFKDWLFSIITSRLEVKFKIAILRKLFEQDISYYSDKKIGEIMTKVLYDTSNVSNEISGLLNSLIQAPMVLILGTVSLFIISPHLATAALVTVYSMVLILVFVVKNYRKNHLQLRNIMSSINGITADKINSIRLIKSSGTREYENKEIEKIYEPYLKQYKPVALKGAALSTILIASDVIVAMVVVIVAVLISRQDSDSFAKLVPITAGLTALTRPLWQVSGIIPAISRASASAEKIYGVMKAKPLFLEHEHDGIIISEDIKTIELKNIVFSYPEQPSKTILQNMNITFKKGKSYAFVGETGAGKTTISKLLLRFYEPTSGEILVNGHNLNKLNLPVYLQRVGYVEQEPQIIFGNVFENVKYGAFDKTDSQVIRACKKAKLHDLISNMPDGYNTILGERGFILSGGQKQRLIIARMFLKDPEILVMDEATSALDNIVEKEIQVSLNELMVNKTTVVIAHRLSTIKHVDEIIVLGANGAGIVQRGTFDNLKKIEGHFKRLYEAGMME</sequence>
<dbReference type="InterPro" id="IPR036640">
    <property type="entry name" value="ABC1_TM_sf"/>
</dbReference>
<evidence type="ECO:0000256" key="1">
    <source>
        <dbReference type="ARBA" id="ARBA00004651"/>
    </source>
</evidence>
<dbReference type="RefSeq" id="WP_104207991.1">
    <property type="nucleotide sequence ID" value="NZ_PHNF01000001.1"/>
</dbReference>
<dbReference type="PANTHER" id="PTHR43394">
    <property type="entry name" value="ATP-DEPENDENT PERMEASE MDL1, MITOCHONDRIAL"/>
    <property type="match status" value="1"/>
</dbReference>
<keyword evidence="3 8" id="KW-0812">Transmembrane</keyword>
<feature type="transmembrane region" description="Helical" evidence="8">
    <location>
        <begin position="191"/>
        <end position="211"/>
    </location>
</feature>
<evidence type="ECO:0000256" key="5">
    <source>
        <dbReference type="ARBA" id="ARBA00022840"/>
    </source>
</evidence>
<dbReference type="GO" id="GO:0090374">
    <property type="term" value="P:oligopeptide export from mitochondrion"/>
    <property type="evidence" value="ECO:0007669"/>
    <property type="project" value="TreeGrafter"/>
</dbReference>
<keyword evidence="6 8" id="KW-1133">Transmembrane helix</keyword>
<dbReference type="InterPro" id="IPR011527">
    <property type="entry name" value="ABC1_TM_dom"/>
</dbReference>
<dbReference type="EMBL" id="PHNF01000001">
    <property type="protein sequence ID" value="PPE06835.1"/>
    <property type="molecule type" value="Genomic_DNA"/>
</dbReference>
<dbReference type="Proteomes" id="UP000239785">
    <property type="component" value="Unassembled WGS sequence"/>
</dbReference>
<keyword evidence="4" id="KW-0547">Nucleotide-binding</keyword>
<evidence type="ECO:0000313" key="12">
    <source>
        <dbReference type="Proteomes" id="UP000239785"/>
    </source>
</evidence>
<evidence type="ECO:0000256" key="7">
    <source>
        <dbReference type="ARBA" id="ARBA00023136"/>
    </source>
</evidence>
<evidence type="ECO:0000259" key="9">
    <source>
        <dbReference type="PROSITE" id="PS50893"/>
    </source>
</evidence>
<feature type="transmembrane region" description="Helical" evidence="8">
    <location>
        <begin position="39"/>
        <end position="65"/>
    </location>
</feature>
<accession>A0A2S5RI44</accession>
<protein>
    <submittedName>
        <fullName evidence="11">ABC transporter ATP-binding protein/permease</fullName>
    </submittedName>
</protein>
<keyword evidence="12" id="KW-1185">Reference proteome</keyword>
<keyword evidence="7 8" id="KW-0472">Membrane</keyword>
<dbReference type="FunFam" id="3.40.50.300:FF:000218">
    <property type="entry name" value="Multidrug ABC transporter ATP-binding protein"/>
    <property type="match status" value="1"/>
</dbReference>
<evidence type="ECO:0000256" key="6">
    <source>
        <dbReference type="ARBA" id="ARBA00022989"/>
    </source>
</evidence>
<dbReference type="PROSITE" id="PS50929">
    <property type="entry name" value="ABC_TM1F"/>
    <property type="match status" value="1"/>
</dbReference>
<dbReference type="GO" id="GO:0005524">
    <property type="term" value="F:ATP binding"/>
    <property type="evidence" value="ECO:0007669"/>
    <property type="project" value="UniProtKB-KW"/>
</dbReference>
<dbReference type="Gene3D" id="3.40.50.300">
    <property type="entry name" value="P-loop containing nucleotide triphosphate hydrolases"/>
    <property type="match status" value="1"/>
</dbReference>
<dbReference type="PROSITE" id="PS00211">
    <property type="entry name" value="ABC_TRANSPORTER_1"/>
    <property type="match status" value="1"/>
</dbReference>
<dbReference type="SUPFAM" id="SSF52540">
    <property type="entry name" value="P-loop containing nucleoside triphosphate hydrolases"/>
    <property type="match status" value="1"/>
</dbReference>
<dbReference type="PANTHER" id="PTHR43394:SF1">
    <property type="entry name" value="ATP-BINDING CASSETTE SUB-FAMILY B MEMBER 10, MITOCHONDRIAL"/>
    <property type="match status" value="1"/>
</dbReference>
<proteinExistence type="inferred from homology"/>
<dbReference type="InterPro" id="IPR017871">
    <property type="entry name" value="ABC_transporter-like_CS"/>
</dbReference>
<name>A0A2S5RI44_9MOLU</name>
<dbReference type="InterPro" id="IPR027417">
    <property type="entry name" value="P-loop_NTPase"/>
</dbReference>
<keyword evidence="5 11" id="KW-0067">ATP-binding</keyword>
<dbReference type="PROSITE" id="PS50893">
    <property type="entry name" value="ABC_TRANSPORTER_2"/>
    <property type="match status" value="1"/>
</dbReference>
<evidence type="ECO:0000259" key="10">
    <source>
        <dbReference type="PROSITE" id="PS50929"/>
    </source>
</evidence>
<dbReference type="GO" id="GO:0016887">
    <property type="term" value="F:ATP hydrolysis activity"/>
    <property type="evidence" value="ECO:0007669"/>
    <property type="project" value="InterPro"/>
</dbReference>
<dbReference type="InterPro" id="IPR039421">
    <property type="entry name" value="Type_1_exporter"/>
</dbReference>
<organism evidence="11 12">
    <name type="scientific">Mesoplasma corruscae</name>
    <dbReference type="NCBI Taxonomy" id="216874"/>
    <lineage>
        <taxon>Bacteria</taxon>
        <taxon>Bacillati</taxon>
        <taxon>Mycoplasmatota</taxon>
        <taxon>Mollicutes</taxon>
        <taxon>Entomoplasmatales</taxon>
        <taxon>Entomoplasmataceae</taxon>
        <taxon>Mesoplasma</taxon>
    </lineage>
</organism>
<feature type="transmembrane region" description="Helical" evidence="8">
    <location>
        <begin position="164"/>
        <end position="185"/>
    </location>
</feature>
<gene>
    <name evidence="11" type="ORF">MCORR_v1c04660</name>
</gene>
<comment type="caution">
    <text evidence="11">The sequence shown here is derived from an EMBL/GenBank/DDBJ whole genome shotgun (WGS) entry which is preliminary data.</text>
</comment>
<dbReference type="Gene3D" id="1.20.1560.10">
    <property type="entry name" value="ABC transporter type 1, transmembrane domain"/>
    <property type="match status" value="1"/>
</dbReference>
<reference evidence="11 12" key="1">
    <citation type="submission" date="2017-11" db="EMBL/GenBank/DDBJ databases">
        <title>Genome sequence of Mesoplasma corruscae ELCA-2 (ATCC 49579).</title>
        <authorList>
            <person name="Lo W.-S."/>
            <person name="Kuo C.-H."/>
        </authorList>
    </citation>
    <scope>NUCLEOTIDE SEQUENCE [LARGE SCALE GENOMIC DNA]</scope>
    <source>
        <strain evidence="11 12">ELCA-2</strain>
    </source>
</reference>
<comment type="subcellular location">
    <subcellularLocation>
        <location evidence="1">Cell membrane</location>
        <topology evidence="1">Multi-pass membrane protein</topology>
    </subcellularLocation>
</comment>
<feature type="domain" description="ABC transmembrane type-1" evidence="10">
    <location>
        <begin position="42"/>
        <end position="332"/>
    </location>
</feature>
<dbReference type="SMART" id="SM00382">
    <property type="entry name" value="AAA"/>
    <property type="match status" value="1"/>
</dbReference>
<dbReference type="Pfam" id="PF00664">
    <property type="entry name" value="ABC_membrane"/>
    <property type="match status" value="1"/>
</dbReference>
<comment type="similarity">
    <text evidence="2">Belongs to the ABC transporter superfamily.</text>
</comment>
<dbReference type="AlphaFoldDB" id="A0A2S5RI44"/>
<feature type="transmembrane region" description="Helical" evidence="8">
    <location>
        <begin position="271"/>
        <end position="295"/>
    </location>
</feature>
<feature type="domain" description="ABC transporter" evidence="9">
    <location>
        <begin position="367"/>
        <end position="605"/>
    </location>
</feature>
<feature type="transmembrane region" description="Helical" evidence="8">
    <location>
        <begin position="85"/>
        <end position="106"/>
    </location>
</feature>